<sequence length="197" mass="22774">MVAIKEHCFYCFDILIAHLQQEQAPEAKFEDASYPLFVTWNIAAYDEKHLRGCIGNFNAMPLRRGLKEYALTSALHDRRFNPIRLQEVPLLSCGVSLLTDFEEGDDYLDWEIGKHGIWIEFINDHGHKRTATYLPEVIPDQGWTKVEAIDSLLRKGGFRGRIDDKVRNSIVLTRYQSSKAEVSFEEYKNARPHMLDA</sequence>
<organism evidence="2">
    <name type="scientific">Lichtheimia ramosa</name>
    <dbReference type="NCBI Taxonomy" id="688394"/>
    <lineage>
        <taxon>Eukaryota</taxon>
        <taxon>Fungi</taxon>
        <taxon>Fungi incertae sedis</taxon>
        <taxon>Mucoromycota</taxon>
        <taxon>Mucoromycotina</taxon>
        <taxon>Mucoromycetes</taxon>
        <taxon>Mucorales</taxon>
        <taxon>Lichtheimiaceae</taxon>
        <taxon>Lichtheimia</taxon>
    </lineage>
</organism>
<dbReference type="NCBIfam" id="TIGR00296">
    <property type="entry name" value="TIGR00296 family protein"/>
    <property type="match status" value="1"/>
</dbReference>
<dbReference type="InterPro" id="IPR023473">
    <property type="entry name" value="AMMECR1"/>
</dbReference>
<reference evidence="2" key="1">
    <citation type="journal article" date="2014" name="Genome Announc.">
        <title>De novo whole-genome sequence and genome annotation of Lichtheimia ramosa.</title>
        <authorList>
            <person name="Linde J."/>
            <person name="Schwartze V."/>
            <person name="Binder U."/>
            <person name="Lass-Florl C."/>
            <person name="Voigt K."/>
            <person name="Horn F."/>
        </authorList>
    </citation>
    <scope>NUCLEOTIDE SEQUENCE</scope>
    <source>
        <strain evidence="2">JMRC FSU:6197</strain>
    </source>
</reference>
<dbReference type="Pfam" id="PF01871">
    <property type="entry name" value="AMMECR1"/>
    <property type="match status" value="1"/>
</dbReference>
<protein>
    <recommendedName>
        <fullName evidence="1">AMMECR1 domain-containing protein</fullName>
    </recommendedName>
</protein>
<proteinExistence type="predicted"/>
<evidence type="ECO:0000259" key="1">
    <source>
        <dbReference type="PROSITE" id="PS51112"/>
    </source>
</evidence>
<accession>A0A077WQP9</accession>
<dbReference type="InterPro" id="IPR002733">
    <property type="entry name" value="AMMECR1_domain"/>
</dbReference>
<name>A0A077WQP9_9FUNG</name>
<dbReference type="EMBL" id="LK023335">
    <property type="protein sequence ID" value="CDS09946.1"/>
    <property type="molecule type" value="Genomic_DNA"/>
</dbReference>
<dbReference type="PANTHER" id="PTHR13016">
    <property type="entry name" value="AMMECR1 HOMOLOG"/>
    <property type="match status" value="1"/>
</dbReference>
<dbReference type="PROSITE" id="PS51112">
    <property type="entry name" value="AMMECR1"/>
    <property type="match status" value="1"/>
</dbReference>
<dbReference type="InterPro" id="IPR027485">
    <property type="entry name" value="AMMECR1_N"/>
</dbReference>
<dbReference type="AlphaFoldDB" id="A0A077WQP9"/>
<evidence type="ECO:0000313" key="2">
    <source>
        <dbReference type="EMBL" id="CDS09946.1"/>
    </source>
</evidence>
<gene>
    <name evidence="2" type="ORF">LRAMOSA02623</name>
</gene>
<dbReference type="PANTHER" id="PTHR13016:SF0">
    <property type="entry name" value="AMME SYNDROME CANDIDATE GENE 1 PROTEIN"/>
    <property type="match status" value="1"/>
</dbReference>
<feature type="domain" description="AMMECR1" evidence="1">
    <location>
        <begin position="1"/>
        <end position="191"/>
    </location>
</feature>
<dbReference type="OrthoDB" id="24630at2759"/>
<dbReference type="InterPro" id="IPR036071">
    <property type="entry name" value="AMMECR1_dom_sf"/>
</dbReference>
<dbReference type="Gene3D" id="3.30.700.20">
    <property type="entry name" value="Hypothetical protein ph0010, domain 1"/>
    <property type="match status" value="1"/>
</dbReference>
<dbReference type="SUPFAM" id="SSF143447">
    <property type="entry name" value="AMMECR1-like"/>
    <property type="match status" value="1"/>
</dbReference>